<sequence length="1022" mass="107533">MGPTLTLPEVESKVRAGVPIFFPGIDFDNPADKPVSVPGGDGQLPVIGGGALTYTTTITATNGHIECGGLGVTGTGSDHVTIKASLTMTRIALRTMLFTPLEPDTATSLSLNVTASDGTTAEGAYTFTTYATADLLPVIRYQRQQAPQLVDSLKRYTDTEFGRVAAAVNSITDGVTQTIVDLGDRMDSGFAAVRDTVTAVATDTYSMAERVDVLQAAFNTADTKSLARISHIELAYADADEALAERMDSMEATVTTKNATTNARIDEIAIAYATADSALAEATRTLSATVTTKNAATNARIDDVEIAYATADTALTKRQDTIEATVKAKDAATNARIDDVQTAYATADSALAEATQALSATVTAKDVTTNARIDSVSKALADTNHALAERTDALQVSFNTADTATNARIDEIAIAYAAADTALAEDHKALSATVSKNYADLGSKIGQETSDRRIDSVNTNARVDSVSQAVADTNSAMAKQAETLTASMTTQFSNVGGQLSDLSGDLTQEIKDRKADTVATNARVDSVSQALTTAQTALASRIDSVTASTDAQFSSVGGQVRDINSQIGGISGQLGQIGTQITGANGRISDVFDQVGTVGAKLDSEISTRQLDSVNTNARVDSEIRARTDAVSALSTRIDSVNSTVTLNYGTLDGKIGQESSDRQKAITAVNSRVDSAIQAASDATGAVGTRIDSVQASVASNWQNLDGRVNSANDAISGVNGRVDSTNQDVGSVNARVDSETQARVNMDGTLLARAALRLDGDGYLTGWETNNNGQTGNMIFTVDNLYMVKPGKAEKTPIVSFSDGRYYFNGAINASALTTGQFNADLQLKNGTGWISVNGNNTSVNNHCYIALYDGSSVIAYLGQDPFNSNDDTFRFRFSDHGGNTIMDVDGMGVEVVKWKSLAQNSASAPQFVSAPGPWSGNNQYQTLTVFQFTLDHPANCLIIANWQQSYSSGQKNVDAQLHVDSAAKISRTMGAVNDTPTYSYAMNLGAGSHQAVLYWKTEGSVQASGLSLAVWAQYK</sequence>
<proteinExistence type="predicted"/>
<reference evidence="1 2" key="1">
    <citation type="submission" date="2020-08" db="EMBL/GenBank/DDBJ databases">
        <title>Genomic Encyclopedia of Type Strains, Phase IV (KMG-IV): sequencing the most valuable type-strain genomes for metagenomic binning, comparative biology and taxonomic classification.</title>
        <authorList>
            <person name="Goeker M."/>
        </authorList>
    </citation>
    <scope>NUCLEOTIDE SEQUENCE [LARGE SCALE GENOMIC DNA]</scope>
    <source>
        <strain evidence="1 2">DSM 22198</strain>
    </source>
</reference>
<dbReference type="Proteomes" id="UP000539175">
    <property type="component" value="Unassembled WGS sequence"/>
</dbReference>
<gene>
    <name evidence="1" type="ORF">FHS74_003587</name>
</gene>
<comment type="caution">
    <text evidence="1">The sequence shown here is derived from an EMBL/GenBank/DDBJ whole genome shotgun (WGS) entry which is preliminary data.</text>
</comment>
<dbReference type="EMBL" id="JACIIZ010000010">
    <property type="protein sequence ID" value="MBB6253018.1"/>
    <property type="molecule type" value="Genomic_DNA"/>
</dbReference>
<name>A0A7X0EDQ4_9PROT</name>
<dbReference type="AlphaFoldDB" id="A0A7X0EDQ4"/>
<accession>A0A7X0EDQ4</accession>
<protein>
    <recommendedName>
        <fullName evidence="3">DUF1983 domain-containing protein</fullName>
    </recommendedName>
</protein>
<evidence type="ECO:0000313" key="1">
    <source>
        <dbReference type="EMBL" id="MBB6253018.1"/>
    </source>
</evidence>
<evidence type="ECO:0008006" key="3">
    <source>
        <dbReference type="Google" id="ProtNLM"/>
    </source>
</evidence>
<dbReference type="RefSeq" id="WP_184803015.1">
    <property type="nucleotide sequence ID" value="NZ_JACIIZ010000010.1"/>
</dbReference>
<organism evidence="1 2">
    <name type="scientific">Nitrospirillum iridis</name>
    <dbReference type="NCBI Taxonomy" id="765888"/>
    <lineage>
        <taxon>Bacteria</taxon>
        <taxon>Pseudomonadati</taxon>
        <taxon>Pseudomonadota</taxon>
        <taxon>Alphaproteobacteria</taxon>
        <taxon>Rhodospirillales</taxon>
        <taxon>Azospirillaceae</taxon>
        <taxon>Nitrospirillum</taxon>
    </lineage>
</organism>
<evidence type="ECO:0000313" key="2">
    <source>
        <dbReference type="Proteomes" id="UP000539175"/>
    </source>
</evidence>
<keyword evidence="2" id="KW-1185">Reference proteome</keyword>